<evidence type="ECO:0000313" key="3">
    <source>
        <dbReference type="Proteomes" id="UP000643165"/>
    </source>
</evidence>
<gene>
    <name evidence="2" type="ORF">Vlu01_50400</name>
</gene>
<evidence type="ECO:0000256" key="1">
    <source>
        <dbReference type="SAM" id="MobiDB-lite"/>
    </source>
</evidence>
<reference evidence="2 3" key="1">
    <citation type="submission" date="2021-01" db="EMBL/GenBank/DDBJ databases">
        <title>Whole genome shotgun sequence of Verrucosispora lutea NBRC 106530.</title>
        <authorList>
            <person name="Komaki H."/>
            <person name="Tamura T."/>
        </authorList>
    </citation>
    <scope>NUCLEOTIDE SEQUENCE [LARGE SCALE GENOMIC DNA]</scope>
    <source>
        <strain evidence="2 3">NBRC 106530</strain>
    </source>
</reference>
<keyword evidence="3" id="KW-1185">Reference proteome</keyword>
<sequence length="62" mass="6504">MLGFVEQRQPDVGEIRDVDGDPAIRRLRAGGLHEPVGYRGSEPAGSGAGDDDEDAEVAGAIR</sequence>
<name>A0ABQ4J2K0_9ACTN</name>
<feature type="region of interest" description="Disordered" evidence="1">
    <location>
        <begin position="1"/>
        <end position="62"/>
    </location>
</feature>
<organism evidence="2 3">
    <name type="scientific">Micromonospora lutea</name>
    <dbReference type="NCBI Taxonomy" id="419825"/>
    <lineage>
        <taxon>Bacteria</taxon>
        <taxon>Bacillati</taxon>
        <taxon>Actinomycetota</taxon>
        <taxon>Actinomycetes</taxon>
        <taxon>Micromonosporales</taxon>
        <taxon>Micromonosporaceae</taxon>
        <taxon>Micromonospora</taxon>
    </lineage>
</organism>
<comment type="caution">
    <text evidence="2">The sequence shown here is derived from an EMBL/GenBank/DDBJ whole genome shotgun (WGS) entry which is preliminary data.</text>
</comment>
<dbReference type="EMBL" id="BOPB01000033">
    <property type="protein sequence ID" value="GIJ24416.1"/>
    <property type="molecule type" value="Genomic_DNA"/>
</dbReference>
<proteinExistence type="predicted"/>
<protein>
    <submittedName>
        <fullName evidence="2">Uncharacterized protein</fullName>
    </submittedName>
</protein>
<feature type="compositionally biased region" description="Basic and acidic residues" evidence="1">
    <location>
        <begin position="8"/>
        <end position="24"/>
    </location>
</feature>
<dbReference type="Proteomes" id="UP000643165">
    <property type="component" value="Unassembled WGS sequence"/>
</dbReference>
<evidence type="ECO:0000313" key="2">
    <source>
        <dbReference type="EMBL" id="GIJ24416.1"/>
    </source>
</evidence>
<accession>A0ABQ4J2K0</accession>